<sequence>MEDYHLRRDIKHRTINYRFPVNPNDFEAFRDFCEYPSTNGCAEGLKEHFDMMLHEGGRNRPINAEDAKDALKWLLQQIIISIHNKHES</sequence>
<proteinExistence type="predicted"/>
<name>A0ABQ9EPN1_TEGGR</name>
<dbReference type="EMBL" id="JARBDR010000793">
    <property type="protein sequence ID" value="KAJ8307189.1"/>
    <property type="molecule type" value="Genomic_DNA"/>
</dbReference>
<evidence type="ECO:0000313" key="1">
    <source>
        <dbReference type="EMBL" id="KAJ8307189.1"/>
    </source>
</evidence>
<gene>
    <name evidence="1" type="ORF">KUTeg_015273</name>
</gene>
<protein>
    <submittedName>
        <fullName evidence="1">Uncharacterized protein</fullName>
    </submittedName>
</protein>
<accession>A0ABQ9EPN1</accession>
<reference evidence="1 2" key="1">
    <citation type="submission" date="2022-12" db="EMBL/GenBank/DDBJ databases">
        <title>Chromosome-level genome of Tegillarca granosa.</title>
        <authorList>
            <person name="Kim J."/>
        </authorList>
    </citation>
    <scope>NUCLEOTIDE SEQUENCE [LARGE SCALE GENOMIC DNA]</scope>
    <source>
        <strain evidence="1">Teg-2019</strain>
        <tissue evidence="1">Adductor muscle</tissue>
    </source>
</reference>
<organism evidence="1 2">
    <name type="scientific">Tegillarca granosa</name>
    <name type="common">Malaysian cockle</name>
    <name type="synonym">Anadara granosa</name>
    <dbReference type="NCBI Taxonomy" id="220873"/>
    <lineage>
        <taxon>Eukaryota</taxon>
        <taxon>Metazoa</taxon>
        <taxon>Spiralia</taxon>
        <taxon>Lophotrochozoa</taxon>
        <taxon>Mollusca</taxon>
        <taxon>Bivalvia</taxon>
        <taxon>Autobranchia</taxon>
        <taxon>Pteriomorphia</taxon>
        <taxon>Arcoida</taxon>
        <taxon>Arcoidea</taxon>
        <taxon>Arcidae</taxon>
        <taxon>Tegillarca</taxon>
    </lineage>
</organism>
<evidence type="ECO:0000313" key="2">
    <source>
        <dbReference type="Proteomes" id="UP001217089"/>
    </source>
</evidence>
<dbReference type="Proteomes" id="UP001217089">
    <property type="component" value="Unassembled WGS sequence"/>
</dbReference>
<keyword evidence="2" id="KW-1185">Reference proteome</keyword>
<comment type="caution">
    <text evidence="1">The sequence shown here is derived from an EMBL/GenBank/DDBJ whole genome shotgun (WGS) entry which is preliminary data.</text>
</comment>